<reference evidence="2 3" key="1">
    <citation type="submission" date="2014-02" db="EMBL/GenBank/DDBJ databases">
        <title>Transposable element dynamics among asymbiotic and ectomycorrhizal Amanita fungi.</title>
        <authorList>
            <consortium name="DOE Joint Genome Institute"/>
            <person name="Hess J."/>
            <person name="Skrede I."/>
            <person name="Wolfe B."/>
            <person name="LaButti K."/>
            <person name="Ohm R.A."/>
            <person name="Grigoriev I.V."/>
            <person name="Pringle A."/>
        </authorList>
    </citation>
    <scope>NUCLEOTIDE SEQUENCE [LARGE SCALE GENOMIC DNA]</scope>
    <source>
        <strain evidence="2 3">SKay4041</strain>
    </source>
</reference>
<dbReference type="Pfam" id="PF22600">
    <property type="entry name" value="MTPAP-like_central"/>
    <property type="match status" value="1"/>
</dbReference>
<evidence type="ECO:0000259" key="1">
    <source>
        <dbReference type="Pfam" id="PF22600"/>
    </source>
</evidence>
<dbReference type="CDD" id="cd05402">
    <property type="entry name" value="NT_PAP_TUTase"/>
    <property type="match status" value="1"/>
</dbReference>
<protein>
    <recommendedName>
        <fullName evidence="1">Poly(A) RNA polymerase mitochondrial-like central palm domain-containing protein</fullName>
    </recommendedName>
</protein>
<sequence length="359" mass="39931">MLAVPTPAAAARLETLKRVDTLIKAKFGKKYSVSMFGSSSYGVSSASSDLDLVIQDSSQPKGVKASIVKQLPSIYKIEKVARILRVAGYRNVKPIPAVVPIVKFTDPKTRLQCDINVNDRLGLMNTELIKQYFQLHPLLQPMVALVKLWAKPLGLNNPSKPNTTTTFNSYALALMIIGFMQMKQLLPNLQAHLPPAKGMESELVWSRKPAVLCDVRFHRPEDHQAVQETELPSLARAWFYYWGFQHQYGTQMTSIRHGGIVSRPAPCLKWSDSNPTGQIPDIGTPAYECTEIELEASEINDKWAQDPICVVDPFIRTKNVAGSVGKRSVRLFQRSCQEAALRGLFEGLGEIVGSRLIKV</sequence>
<accession>A0A2A9NTQ9</accession>
<evidence type="ECO:0000313" key="2">
    <source>
        <dbReference type="EMBL" id="PFH51657.1"/>
    </source>
</evidence>
<dbReference type="SUPFAM" id="SSF81301">
    <property type="entry name" value="Nucleotidyltransferase"/>
    <property type="match status" value="1"/>
</dbReference>
<dbReference type="InterPro" id="IPR054708">
    <property type="entry name" value="MTPAP-like_central"/>
</dbReference>
<dbReference type="AlphaFoldDB" id="A0A2A9NTQ9"/>
<feature type="domain" description="Poly(A) RNA polymerase mitochondrial-like central palm" evidence="1">
    <location>
        <begin position="10"/>
        <end position="134"/>
    </location>
</feature>
<dbReference type="PANTHER" id="PTHR12271:SF40">
    <property type="entry name" value="POLY(A) RNA POLYMERASE GLD2"/>
    <property type="match status" value="1"/>
</dbReference>
<proteinExistence type="predicted"/>
<dbReference type="Proteomes" id="UP000242287">
    <property type="component" value="Unassembled WGS sequence"/>
</dbReference>
<organism evidence="2 3">
    <name type="scientific">Amanita thiersii Skay4041</name>
    <dbReference type="NCBI Taxonomy" id="703135"/>
    <lineage>
        <taxon>Eukaryota</taxon>
        <taxon>Fungi</taxon>
        <taxon>Dikarya</taxon>
        <taxon>Basidiomycota</taxon>
        <taxon>Agaricomycotina</taxon>
        <taxon>Agaricomycetes</taxon>
        <taxon>Agaricomycetidae</taxon>
        <taxon>Agaricales</taxon>
        <taxon>Pluteineae</taxon>
        <taxon>Amanitaceae</taxon>
        <taxon>Amanita</taxon>
    </lineage>
</organism>
<keyword evidence="3" id="KW-1185">Reference proteome</keyword>
<name>A0A2A9NTQ9_9AGAR</name>
<dbReference type="GO" id="GO:0016779">
    <property type="term" value="F:nucleotidyltransferase activity"/>
    <property type="evidence" value="ECO:0007669"/>
    <property type="project" value="UniProtKB-ARBA"/>
</dbReference>
<dbReference type="GO" id="GO:0010605">
    <property type="term" value="P:negative regulation of macromolecule metabolic process"/>
    <property type="evidence" value="ECO:0007669"/>
    <property type="project" value="UniProtKB-ARBA"/>
</dbReference>
<dbReference type="STRING" id="703135.A0A2A9NTQ9"/>
<dbReference type="Gene3D" id="1.10.1410.10">
    <property type="match status" value="1"/>
</dbReference>
<dbReference type="GO" id="GO:0031123">
    <property type="term" value="P:RNA 3'-end processing"/>
    <property type="evidence" value="ECO:0007669"/>
    <property type="project" value="TreeGrafter"/>
</dbReference>
<dbReference type="InterPro" id="IPR043519">
    <property type="entry name" value="NT_sf"/>
</dbReference>
<dbReference type="Gene3D" id="3.30.460.10">
    <property type="entry name" value="Beta Polymerase, domain 2"/>
    <property type="match status" value="1"/>
</dbReference>
<dbReference type="EMBL" id="KZ301986">
    <property type="protein sequence ID" value="PFH51657.1"/>
    <property type="molecule type" value="Genomic_DNA"/>
</dbReference>
<gene>
    <name evidence="2" type="ORF">AMATHDRAFT_58801</name>
</gene>
<dbReference type="OrthoDB" id="2274644at2759"/>
<dbReference type="PANTHER" id="PTHR12271">
    <property type="entry name" value="POLY A POLYMERASE CID PAP -RELATED"/>
    <property type="match status" value="1"/>
</dbReference>
<evidence type="ECO:0000313" key="3">
    <source>
        <dbReference type="Proteomes" id="UP000242287"/>
    </source>
</evidence>
<dbReference type="SUPFAM" id="SSF81631">
    <property type="entry name" value="PAP/OAS1 substrate-binding domain"/>
    <property type="match status" value="1"/>
</dbReference>